<sequence length="531" mass="64017">MSARPASRVSARTAGGRSSASSRSKFPPGEYTIHKPKQCRQLLKNKPIHLKRCTFDGKEVTLALDQNGFRKILVPSTEPTVYPKIIEKTEFEMLMERCYIPTRDEKEKALAAAEKEKDRLLRESMARKESVRKMDLRRSRDKQQGRLTEIEEESRQRTMHLLERARQLKLEQEQEIKKCNKIILETKCRAVRDAQLAEKRLLDRENEAEELRANEIMEAQRVEALREEERRERERSEDTQKFARELKEQIIANELDRQLEFEKKRDEARLSKLSSIAQQEAQLEKLKLEEKKREEARRQLIECNEQLKHLKAMEREEERIMDTRIQAYHRQKAERDARILEEQELENQRKEREKNRVAEQAMQAQDVQAQIDELNASRVTEEVEREWRRREKEEALKKIENLEKLRDSRQKQIERKIQLQAMEMEREKREFEKILALQREALCREEKQREKKKREALKHRSEILRQVNEKEKEKITLRQRNFEEGLAIRAEAEMRNRQLREAMERKCTEMRENRVPDIYIKEVKRLIEHIK</sequence>
<protein>
    <submittedName>
        <fullName evidence="1">Uncharacterized protein</fullName>
    </submittedName>
</protein>
<evidence type="ECO:0000313" key="2">
    <source>
        <dbReference type="Proteomes" id="UP001239111"/>
    </source>
</evidence>
<organism evidence="1 2">
    <name type="scientific">Eretmocerus hayati</name>
    <dbReference type="NCBI Taxonomy" id="131215"/>
    <lineage>
        <taxon>Eukaryota</taxon>
        <taxon>Metazoa</taxon>
        <taxon>Ecdysozoa</taxon>
        <taxon>Arthropoda</taxon>
        <taxon>Hexapoda</taxon>
        <taxon>Insecta</taxon>
        <taxon>Pterygota</taxon>
        <taxon>Neoptera</taxon>
        <taxon>Endopterygota</taxon>
        <taxon>Hymenoptera</taxon>
        <taxon>Apocrita</taxon>
        <taxon>Proctotrupomorpha</taxon>
        <taxon>Chalcidoidea</taxon>
        <taxon>Aphelinidae</taxon>
        <taxon>Aphelininae</taxon>
        <taxon>Eretmocerus</taxon>
    </lineage>
</organism>
<gene>
    <name evidence="1" type="ORF">QAD02_015652</name>
</gene>
<proteinExistence type="predicted"/>
<keyword evidence="2" id="KW-1185">Reference proteome</keyword>
<evidence type="ECO:0000313" key="1">
    <source>
        <dbReference type="EMBL" id="KAJ8679865.1"/>
    </source>
</evidence>
<reference evidence="1" key="1">
    <citation type="submission" date="2023-04" db="EMBL/GenBank/DDBJ databases">
        <title>A chromosome-level genome assembly of the parasitoid wasp Eretmocerus hayati.</title>
        <authorList>
            <person name="Zhong Y."/>
            <person name="Liu S."/>
            <person name="Liu Y."/>
        </authorList>
    </citation>
    <scope>NUCLEOTIDE SEQUENCE</scope>
    <source>
        <strain evidence="1">ZJU_SS_LIU_2023</strain>
    </source>
</reference>
<dbReference type="Proteomes" id="UP001239111">
    <property type="component" value="Chromosome 2"/>
</dbReference>
<comment type="caution">
    <text evidence="1">The sequence shown here is derived from an EMBL/GenBank/DDBJ whole genome shotgun (WGS) entry which is preliminary data.</text>
</comment>
<name>A0ACC2P8Y3_9HYME</name>
<dbReference type="EMBL" id="CM056742">
    <property type="protein sequence ID" value="KAJ8679865.1"/>
    <property type="molecule type" value="Genomic_DNA"/>
</dbReference>
<accession>A0ACC2P8Y3</accession>